<dbReference type="EMBL" id="AE006470">
    <property type="protein sequence ID" value="AAM73057.1"/>
    <property type="molecule type" value="Genomic_DNA"/>
</dbReference>
<keyword evidence="2" id="KW-1185">Reference proteome</keyword>
<accession>Q8KBF1</accession>
<sequence length="50" mass="5649">MYFSFHDSIVYCWIQASSAFRKVCKKLAPANSALRPTWGEGRKQQAIKAG</sequence>
<dbReference type="EnsemblBacteria" id="AAM73057">
    <property type="protein sequence ID" value="AAM73057"/>
    <property type="gene ID" value="CT1836"/>
</dbReference>
<dbReference type="STRING" id="194439.CT1836"/>
<name>Q8KBF1_CHLTE</name>
<evidence type="ECO:0000313" key="1">
    <source>
        <dbReference type="EMBL" id="AAM73057.1"/>
    </source>
</evidence>
<evidence type="ECO:0000313" key="2">
    <source>
        <dbReference type="Proteomes" id="UP000001007"/>
    </source>
</evidence>
<dbReference type="HOGENOM" id="CLU_3116045_0_0_10"/>
<organism evidence="1 2">
    <name type="scientific">Chlorobaculum tepidum (strain ATCC 49652 / DSM 12025 / NBRC 103806 / TLS)</name>
    <name type="common">Chlorobium tepidum</name>
    <dbReference type="NCBI Taxonomy" id="194439"/>
    <lineage>
        <taxon>Bacteria</taxon>
        <taxon>Pseudomonadati</taxon>
        <taxon>Chlorobiota</taxon>
        <taxon>Chlorobiia</taxon>
        <taxon>Chlorobiales</taxon>
        <taxon>Chlorobiaceae</taxon>
        <taxon>Chlorobaculum</taxon>
    </lineage>
</organism>
<dbReference type="KEGG" id="cte:CT1836"/>
<gene>
    <name evidence="1" type="ordered locus">CT1836</name>
</gene>
<dbReference type="Proteomes" id="UP000001007">
    <property type="component" value="Chromosome"/>
</dbReference>
<dbReference type="AlphaFoldDB" id="Q8KBF1"/>
<protein>
    <submittedName>
        <fullName evidence="1">Uncharacterized protein</fullName>
    </submittedName>
</protein>
<reference evidence="1 2" key="1">
    <citation type="journal article" date="2002" name="Proc. Natl. Acad. Sci. U.S.A.">
        <title>The complete genome sequence of Chlorobium tepidum TLS, a photosynthetic, anaerobic, green-sulfur bacterium.</title>
        <authorList>
            <person name="Eisen J.A."/>
            <person name="Nelson K.E."/>
            <person name="Paulsen I.T."/>
            <person name="Heidelberg J.F."/>
            <person name="Wu M."/>
            <person name="Dodson R.J."/>
            <person name="Deboy R."/>
            <person name="Gwinn M.L."/>
            <person name="Nelson W.C."/>
            <person name="Haft D.H."/>
            <person name="Hickey E.K."/>
            <person name="Peterson J.D."/>
            <person name="Durkin A.S."/>
            <person name="Kolonay J.L."/>
            <person name="Yang F."/>
            <person name="Holt I."/>
            <person name="Umayam L.A."/>
            <person name="Mason T."/>
            <person name="Brenner M."/>
            <person name="Shea T.P."/>
            <person name="Parksey D."/>
            <person name="Nierman W.C."/>
            <person name="Feldblyum T.V."/>
            <person name="Hansen C.L."/>
            <person name="Craven M.B."/>
            <person name="Radune D."/>
            <person name="Vamathevan J."/>
            <person name="Khouri H."/>
            <person name="White O."/>
            <person name="Gruber T.M."/>
            <person name="Ketchum K.A."/>
            <person name="Venter J.C."/>
            <person name="Tettelin H."/>
            <person name="Bryant D.A."/>
            <person name="Fraser C.M."/>
        </authorList>
    </citation>
    <scope>NUCLEOTIDE SEQUENCE [LARGE SCALE GENOMIC DNA]</scope>
    <source>
        <strain evidence="2">ATCC 49652 / DSM 12025 / NBRC 103806 / TLS</strain>
    </source>
</reference>
<proteinExistence type="predicted"/>